<organism evidence="1 2">
    <name type="scientific">Cupriavidus necator (strain ATCC 43291 / DSM 13513 / CCUG 52238 / LMG 8453 / N-1)</name>
    <name type="common">Ralstonia eutropha</name>
    <dbReference type="NCBI Taxonomy" id="1042878"/>
    <lineage>
        <taxon>Bacteria</taxon>
        <taxon>Pseudomonadati</taxon>
        <taxon>Pseudomonadota</taxon>
        <taxon>Betaproteobacteria</taxon>
        <taxon>Burkholderiales</taxon>
        <taxon>Burkholderiaceae</taxon>
        <taxon>Cupriavidus</taxon>
    </lineage>
</organism>
<geneLocation type="plasmid" evidence="1 2">
    <name>pBB1</name>
</geneLocation>
<reference evidence="1 2" key="1">
    <citation type="journal article" date="2011" name="J. Bacteriol.">
        <title>Complete genome sequence of the type strain Cupriavidus necator N-1.</title>
        <authorList>
            <person name="Poehlein A."/>
            <person name="Kusian B."/>
            <person name="Friedrich B."/>
            <person name="Daniel R."/>
            <person name="Bowien B."/>
        </authorList>
    </citation>
    <scope>NUCLEOTIDE SEQUENCE [LARGE SCALE GENOMIC DNA]</scope>
    <source>
        <strain evidence="2">ATCC 43291 / DSM 13513 / CCUG 52238 / LMG 8453 / N-1</strain>
        <plasmid evidence="1 2">pBB1</plasmid>
    </source>
</reference>
<dbReference type="Proteomes" id="UP000006798">
    <property type="component" value="Plasmid pBB1"/>
</dbReference>
<dbReference type="RefSeq" id="WP_013959130.1">
    <property type="nucleotide sequence ID" value="NC_015727.1"/>
</dbReference>
<dbReference type="GeneID" id="34312362"/>
<name>F8GXL2_CUPNN</name>
<sequence length="245" mass="27610">MTKTDVRRSFVPFHSSYLFELATKAQKDSGGIPCSIMSVAAIEALPGDIAVSLHARQEFEKTARNESNQNQDRWGRKKWEFTVSNLEPLTPMERGFADRIKELTDQKRSGLDQYYVLDGLLREETRNPTDPKDKKAAWRSTLPEGVGELFELRNAIVHRGGSEFLYDHDGALVNASRALPPVLTALKDVLNIDTSNSQCSGWLELIDTPALARWSLSVTKYFINRTLETLPDTAGFTYLKHNAHL</sequence>
<keyword evidence="1" id="KW-0614">Plasmid</keyword>
<evidence type="ECO:0000313" key="1">
    <source>
        <dbReference type="EMBL" id="AEI82082.1"/>
    </source>
</evidence>
<dbReference type="KEGG" id="cnc:CNE_BB1p06620"/>
<dbReference type="AlphaFoldDB" id="F8GXL2"/>
<dbReference type="EMBL" id="CP002879">
    <property type="protein sequence ID" value="AEI82082.1"/>
    <property type="molecule type" value="Genomic_DNA"/>
</dbReference>
<protein>
    <submittedName>
        <fullName evidence="1">Uncharacterized protein</fullName>
    </submittedName>
</protein>
<evidence type="ECO:0000313" key="2">
    <source>
        <dbReference type="Proteomes" id="UP000006798"/>
    </source>
</evidence>
<accession>F8GXL2</accession>
<proteinExistence type="predicted"/>
<gene>
    <name evidence="1" type="ordered locus">CNE_BB1p06620</name>
</gene>
<dbReference type="HOGENOM" id="CLU_1132126_0_0_4"/>